<comment type="caution">
    <text evidence="10">The sequence shown here is derived from an EMBL/GenBank/DDBJ whole genome shotgun (WGS) entry which is preliminary data.</text>
</comment>
<evidence type="ECO:0000256" key="1">
    <source>
        <dbReference type="ARBA" id="ARBA00004141"/>
    </source>
</evidence>
<dbReference type="EMBL" id="MFZS01000033">
    <property type="protein sequence ID" value="OGK28663.1"/>
    <property type="molecule type" value="Genomic_DNA"/>
</dbReference>
<dbReference type="InterPro" id="IPR023214">
    <property type="entry name" value="HAD_sf"/>
</dbReference>
<name>A0A1F7HC78_9BACT</name>
<organism evidence="10 11">
    <name type="scientific">Candidatus Roizmanbacteria bacterium RIFCSPHIGHO2_02_FULL_40_9</name>
    <dbReference type="NCBI Taxonomy" id="1802042"/>
    <lineage>
        <taxon>Bacteria</taxon>
        <taxon>Candidatus Roizmaniibacteriota</taxon>
    </lineage>
</organism>
<dbReference type="InterPro" id="IPR008250">
    <property type="entry name" value="ATPase_P-typ_transduc_dom_A_sf"/>
</dbReference>
<keyword evidence="2 8" id="KW-0812">Transmembrane</keyword>
<feature type="transmembrane region" description="Helical" evidence="8">
    <location>
        <begin position="68"/>
        <end position="84"/>
    </location>
</feature>
<keyword evidence="7 8" id="KW-0472">Membrane</keyword>
<dbReference type="Gene3D" id="1.20.1110.10">
    <property type="entry name" value="Calcium-transporting ATPase, transmembrane domain"/>
    <property type="match status" value="3"/>
</dbReference>
<feature type="transmembrane region" description="Helical" evidence="8">
    <location>
        <begin position="219"/>
        <end position="239"/>
    </location>
</feature>
<evidence type="ECO:0000256" key="8">
    <source>
        <dbReference type="SAM" id="Phobius"/>
    </source>
</evidence>
<evidence type="ECO:0000256" key="5">
    <source>
        <dbReference type="ARBA" id="ARBA00022967"/>
    </source>
</evidence>
<dbReference type="Gene3D" id="3.40.50.1000">
    <property type="entry name" value="HAD superfamily/HAD-like"/>
    <property type="match status" value="3"/>
</dbReference>
<keyword evidence="3" id="KW-0547">Nucleotide-binding</keyword>
<dbReference type="Pfam" id="PF00690">
    <property type="entry name" value="Cation_ATPase_N"/>
    <property type="match status" value="1"/>
</dbReference>
<dbReference type="SUPFAM" id="SSF81653">
    <property type="entry name" value="Calcium ATPase, transduction domain A"/>
    <property type="match status" value="1"/>
</dbReference>
<feature type="transmembrane region" description="Helical" evidence="8">
    <location>
        <begin position="663"/>
        <end position="687"/>
    </location>
</feature>
<sequence length="801" mass="88356">MQQTHVHYDGLSLSEAAKRLSDYGKNILPDRGGRGKLRIFLSQFSSPLMYLLVFAGIITFFLQHLTDTLVIFAAVFVNTILGYYQELKAEKALLALKKMLNPTAKVVRSAQVLTIPVEFIVPGDYLIISRGDRIPADGDIINSVDFNVSESIITGESESILKRKGDQVYMGTTVTNGRGIICITKTGSLTMMGGIAEQLAEVRETLTPLQLRLKNLAKIIAIVVLGLALITFFIGVVSGRTFSEMLLTSVAIAVASIPEGMAISLTVILVLGMQRILKQKALVKSLVAAETLGSVTVIATDKTGTLTEGDMRVVRADVKDKNEALFIAAYANNIENPVESALWRWVESSHLDPESMCKNIKRTAETPFNSERKYMSVEVNGKTYIKGAPEKIIEMCSLTLNEKKKIIKEVIAHSAHGYRLIALASGSKKKLEWCGLLFLEDPIRAGLGDVFLKTRKAGIRIMMITGDYSGTALSVWKKINGDKNYEIFEGKEINLLTDQELRHKVKSVDIFARVDPQQKLRIIEALKHNGEVVALVGDGVNDAPALKKADIGIVVGEASDVSKETADLILLDSNFNTIISAIEEGRVIYDNIKKVILFLLSDSFIQVILVIGSILLNLPLPLTAAQILWINFITDGIPAIALTAEKKEKNILKRTPIRSDLPIIDMSMGLMILLISVGTGCLALFFYKELLTTIGYEQAQTFIFESIGFATLLLTFSVRSLTEPLWKKNITSNIFLLGAVSIGMVIHLAVVILPVLRNILTLTRLDHQLWQLVLIFSVIIIASVELTKYFIMLYQHKKTSC</sequence>
<dbReference type="InterPro" id="IPR006068">
    <property type="entry name" value="ATPase_P-typ_cation-transptr_C"/>
</dbReference>
<dbReference type="Gene3D" id="3.40.1110.10">
    <property type="entry name" value="Calcium-transporting ATPase, cytoplasmic domain N"/>
    <property type="match status" value="2"/>
</dbReference>
<accession>A0A1F7HC78</accession>
<feature type="transmembrane region" description="Helical" evidence="8">
    <location>
        <begin position="245"/>
        <end position="271"/>
    </location>
</feature>
<dbReference type="SFLD" id="SFLDS00003">
    <property type="entry name" value="Haloacid_Dehalogenase"/>
    <property type="match status" value="1"/>
</dbReference>
<dbReference type="InterPro" id="IPR036412">
    <property type="entry name" value="HAD-like_sf"/>
</dbReference>
<dbReference type="SUPFAM" id="SSF81660">
    <property type="entry name" value="Metal cation-transporting ATPase, ATP-binding domain N"/>
    <property type="match status" value="1"/>
</dbReference>
<evidence type="ECO:0000256" key="7">
    <source>
        <dbReference type="ARBA" id="ARBA00023136"/>
    </source>
</evidence>
<dbReference type="SFLD" id="SFLDG00002">
    <property type="entry name" value="C1.7:_P-type_atpase_like"/>
    <property type="match status" value="1"/>
</dbReference>
<evidence type="ECO:0000259" key="9">
    <source>
        <dbReference type="SMART" id="SM00831"/>
    </source>
</evidence>
<gene>
    <name evidence="10" type="ORF">A3D06_01605</name>
</gene>
<evidence type="ECO:0000256" key="3">
    <source>
        <dbReference type="ARBA" id="ARBA00022741"/>
    </source>
</evidence>
<dbReference type="SUPFAM" id="SSF56784">
    <property type="entry name" value="HAD-like"/>
    <property type="match status" value="1"/>
</dbReference>
<proteinExistence type="predicted"/>
<feature type="transmembrane region" description="Helical" evidence="8">
    <location>
        <begin position="595"/>
        <end position="616"/>
    </location>
</feature>
<comment type="subcellular location">
    <subcellularLocation>
        <location evidence="1">Membrane</location>
        <topology evidence="1">Multi-pass membrane protein</topology>
    </subcellularLocation>
</comment>
<keyword evidence="6 8" id="KW-1133">Transmembrane helix</keyword>
<dbReference type="PANTHER" id="PTHR42861">
    <property type="entry name" value="CALCIUM-TRANSPORTING ATPASE"/>
    <property type="match status" value="1"/>
</dbReference>
<dbReference type="PRINTS" id="PR00119">
    <property type="entry name" value="CATATPASE"/>
</dbReference>
<dbReference type="NCBIfam" id="TIGR01494">
    <property type="entry name" value="ATPase_P-type"/>
    <property type="match status" value="2"/>
</dbReference>
<dbReference type="Pfam" id="PF00689">
    <property type="entry name" value="Cation_ATPase_C"/>
    <property type="match status" value="1"/>
</dbReference>
<evidence type="ECO:0000313" key="11">
    <source>
        <dbReference type="Proteomes" id="UP000177027"/>
    </source>
</evidence>
<feature type="transmembrane region" description="Helical" evidence="8">
    <location>
        <begin position="622"/>
        <end position="642"/>
    </location>
</feature>
<dbReference type="InterPro" id="IPR059000">
    <property type="entry name" value="ATPase_P-type_domA"/>
</dbReference>
<dbReference type="Pfam" id="PF00122">
    <property type="entry name" value="E1-E2_ATPase"/>
    <property type="match status" value="1"/>
</dbReference>
<keyword evidence="4" id="KW-0067">ATP-binding</keyword>
<dbReference type="InterPro" id="IPR023298">
    <property type="entry name" value="ATPase_P-typ_TM_dom_sf"/>
</dbReference>
<feature type="transmembrane region" description="Helical" evidence="8">
    <location>
        <begin position="768"/>
        <end position="791"/>
    </location>
</feature>
<evidence type="ECO:0000313" key="10">
    <source>
        <dbReference type="EMBL" id="OGK28663.1"/>
    </source>
</evidence>
<dbReference type="InterPro" id="IPR018303">
    <property type="entry name" value="ATPase_P-typ_P_site"/>
</dbReference>
<keyword evidence="5" id="KW-1278">Translocase</keyword>
<evidence type="ECO:0000256" key="2">
    <source>
        <dbReference type="ARBA" id="ARBA00022692"/>
    </source>
</evidence>
<dbReference type="SFLD" id="SFLDF00027">
    <property type="entry name" value="p-type_atpase"/>
    <property type="match status" value="1"/>
</dbReference>
<dbReference type="PROSITE" id="PS00154">
    <property type="entry name" value="ATPASE_E1_E2"/>
    <property type="match status" value="1"/>
</dbReference>
<dbReference type="GO" id="GO:0016887">
    <property type="term" value="F:ATP hydrolysis activity"/>
    <property type="evidence" value="ECO:0007669"/>
    <property type="project" value="InterPro"/>
</dbReference>
<feature type="transmembrane region" description="Helical" evidence="8">
    <location>
        <begin position="734"/>
        <end position="756"/>
    </location>
</feature>
<dbReference type="Pfam" id="PF00702">
    <property type="entry name" value="Hydrolase"/>
    <property type="match status" value="1"/>
</dbReference>
<dbReference type="GO" id="GO:0005524">
    <property type="term" value="F:ATP binding"/>
    <property type="evidence" value="ECO:0007669"/>
    <property type="project" value="UniProtKB-KW"/>
</dbReference>
<dbReference type="InterPro" id="IPR001757">
    <property type="entry name" value="P_typ_ATPase"/>
</dbReference>
<reference evidence="10 11" key="1">
    <citation type="journal article" date="2016" name="Nat. Commun.">
        <title>Thousands of microbial genomes shed light on interconnected biogeochemical processes in an aquifer system.</title>
        <authorList>
            <person name="Anantharaman K."/>
            <person name="Brown C.T."/>
            <person name="Hug L.A."/>
            <person name="Sharon I."/>
            <person name="Castelle C.J."/>
            <person name="Probst A.J."/>
            <person name="Thomas B.C."/>
            <person name="Singh A."/>
            <person name="Wilkins M.J."/>
            <person name="Karaoz U."/>
            <person name="Brodie E.L."/>
            <person name="Williams K.H."/>
            <person name="Hubbard S.S."/>
            <person name="Banfield J.F."/>
        </authorList>
    </citation>
    <scope>NUCLEOTIDE SEQUENCE [LARGE SCALE GENOMIC DNA]</scope>
</reference>
<dbReference type="AlphaFoldDB" id="A0A1F7HC78"/>
<dbReference type="InterPro" id="IPR023299">
    <property type="entry name" value="ATPase_P-typ_cyto_dom_N"/>
</dbReference>
<dbReference type="PRINTS" id="PR00120">
    <property type="entry name" value="HATPASE"/>
</dbReference>
<feature type="domain" description="Cation-transporting P-type ATPase N-terminal" evidence="9">
    <location>
        <begin position="2"/>
        <end position="64"/>
    </location>
</feature>
<dbReference type="GO" id="GO:0016020">
    <property type="term" value="C:membrane"/>
    <property type="evidence" value="ECO:0007669"/>
    <property type="project" value="UniProtKB-SubCell"/>
</dbReference>
<dbReference type="SMART" id="SM00831">
    <property type="entry name" value="Cation_ATPase_N"/>
    <property type="match status" value="1"/>
</dbReference>
<dbReference type="SUPFAM" id="SSF81665">
    <property type="entry name" value="Calcium ATPase, transmembrane domain M"/>
    <property type="match status" value="1"/>
</dbReference>
<dbReference type="Gene3D" id="2.70.150.10">
    <property type="entry name" value="Calcium-transporting ATPase, cytoplasmic transduction domain A"/>
    <property type="match status" value="1"/>
</dbReference>
<dbReference type="InterPro" id="IPR004014">
    <property type="entry name" value="ATPase_P-typ_cation-transptr_N"/>
</dbReference>
<protein>
    <recommendedName>
        <fullName evidence="9">Cation-transporting P-type ATPase N-terminal domain-containing protein</fullName>
    </recommendedName>
</protein>
<dbReference type="InterPro" id="IPR044492">
    <property type="entry name" value="P_typ_ATPase_HD_dom"/>
</dbReference>
<feature type="transmembrane region" description="Helical" evidence="8">
    <location>
        <begin position="699"/>
        <end position="722"/>
    </location>
</feature>
<feature type="transmembrane region" description="Helical" evidence="8">
    <location>
        <begin position="39"/>
        <end position="62"/>
    </location>
</feature>
<evidence type="ECO:0000256" key="4">
    <source>
        <dbReference type="ARBA" id="ARBA00022840"/>
    </source>
</evidence>
<dbReference type="Proteomes" id="UP000177027">
    <property type="component" value="Unassembled WGS sequence"/>
</dbReference>
<evidence type="ECO:0000256" key="6">
    <source>
        <dbReference type="ARBA" id="ARBA00022989"/>
    </source>
</evidence>